<dbReference type="InterPro" id="IPR020845">
    <property type="entry name" value="AMP-binding_CS"/>
</dbReference>
<evidence type="ECO:0000313" key="4">
    <source>
        <dbReference type="EMBL" id="MBL0418746.1"/>
    </source>
</evidence>
<evidence type="ECO:0000313" key="5">
    <source>
        <dbReference type="Proteomes" id="UP000613011"/>
    </source>
</evidence>
<comment type="caution">
    <text evidence="4">The sequence shown here is derived from an EMBL/GenBank/DDBJ whole genome shotgun (WGS) entry which is preliminary data.</text>
</comment>
<dbReference type="SUPFAM" id="SSF56801">
    <property type="entry name" value="Acetyl-CoA synthetase-like"/>
    <property type="match status" value="1"/>
</dbReference>
<dbReference type="InterPro" id="IPR042099">
    <property type="entry name" value="ANL_N_sf"/>
</dbReference>
<feature type="compositionally biased region" description="Basic and acidic residues" evidence="2">
    <location>
        <begin position="467"/>
        <end position="480"/>
    </location>
</feature>
<keyword evidence="5" id="KW-1185">Reference proteome</keyword>
<reference evidence="4" key="1">
    <citation type="submission" date="2021-01" db="EMBL/GenBank/DDBJ databases">
        <title>Ramlibacter sp. strain AW1 16S ribosomal RNA gene Genome sequencing and assembly.</title>
        <authorList>
            <person name="Kang M."/>
        </authorList>
    </citation>
    <scope>NUCLEOTIDE SEQUENCE</scope>
    <source>
        <strain evidence="4">AW1</strain>
    </source>
</reference>
<dbReference type="PANTHER" id="PTHR43767">
    <property type="entry name" value="LONG-CHAIN-FATTY-ACID--COA LIGASE"/>
    <property type="match status" value="1"/>
</dbReference>
<dbReference type="Gene3D" id="3.40.50.12780">
    <property type="entry name" value="N-terminal domain of ligase-like"/>
    <property type="match status" value="1"/>
</dbReference>
<sequence>MSGLDEAHGPVLLGAGGLSLGRQALDAQVGAFAQRLRDAKVRVLATLLDNSPGWIVADLAAARAGIVHVPLPAFFTPEQVRHALVVAGVDALLTAAAHAGLPPAGRREPLTLARQALSLRRLPGGEVRIPPGTRKITFTSGTTGTPKGVCLDARAMHEVAQGLVRALAPLQLRRHLSALPYPVLLENVAGVLAPLAAGGACVALPLAQVGLAGSSAFDPALLQQAVESQGADSVIVLPQMLAAWTGWLCRGGRRAPDGLRFVAVGGAAVGDTLLRAARDRGIPAYEGYGLSEGASVQTLNLPGADRAGSAGTPLPHARVRIAADGEVEVAGSLFLGYIGEPAPVPAWWPTGDLGCLDAEGFLHVQGRKKNVLITSFGRNVSPEWVEGVLHEQAGIAQAVVYGEAQPALSAVLWVAPEVTDDVLRRCVDEANARLPDYARVTRFVRASLPFSAASGMATANGRPRRRAILDAHPITRTEAP</sequence>
<dbReference type="GO" id="GO:0016874">
    <property type="term" value="F:ligase activity"/>
    <property type="evidence" value="ECO:0007669"/>
    <property type="project" value="UniProtKB-KW"/>
</dbReference>
<dbReference type="RefSeq" id="WP_201681833.1">
    <property type="nucleotide sequence ID" value="NZ_JAEQNA010000001.1"/>
</dbReference>
<dbReference type="InterPro" id="IPR000873">
    <property type="entry name" value="AMP-dep_synth/lig_dom"/>
</dbReference>
<proteinExistence type="predicted"/>
<accession>A0A937D5H9</accession>
<feature type="region of interest" description="Disordered" evidence="2">
    <location>
        <begin position="455"/>
        <end position="480"/>
    </location>
</feature>
<gene>
    <name evidence="4" type="ORF">JI739_00165</name>
</gene>
<dbReference type="PANTHER" id="PTHR43767:SF8">
    <property type="entry name" value="LONG-CHAIN-FATTY-ACID--COA LIGASE"/>
    <property type="match status" value="1"/>
</dbReference>
<dbReference type="Gene3D" id="3.30.300.30">
    <property type="match status" value="1"/>
</dbReference>
<name>A0A937D5H9_9BURK</name>
<dbReference type="Pfam" id="PF23562">
    <property type="entry name" value="AMP-binding_C_3"/>
    <property type="match status" value="1"/>
</dbReference>
<evidence type="ECO:0000256" key="2">
    <source>
        <dbReference type="SAM" id="MobiDB-lite"/>
    </source>
</evidence>
<dbReference type="PROSITE" id="PS00455">
    <property type="entry name" value="AMP_BINDING"/>
    <property type="match status" value="1"/>
</dbReference>
<dbReference type="EMBL" id="JAEQNA010000001">
    <property type="protein sequence ID" value="MBL0418746.1"/>
    <property type="molecule type" value="Genomic_DNA"/>
</dbReference>
<dbReference type="Proteomes" id="UP000613011">
    <property type="component" value="Unassembled WGS sequence"/>
</dbReference>
<dbReference type="Pfam" id="PF00501">
    <property type="entry name" value="AMP-binding"/>
    <property type="match status" value="1"/>
</dbReference>
<protein>
    <submittedName>
        <fullName evidence="4">AMP-binding protein</fullName>
    </submittedName>
</protein>
<dbReference type="InterPro" id="IPR045851">
    <property type="entry name" value="AMP-bd_C_sf"/>
</dbReference>
<keyword evidence="1" id="KW-0436">Ligase</keyword>
<evidence type="ECO:0000259" key="3">
    <source>
        <dbReference type="Pfam" id="PF00501"/>
    </source>
</evidence>
<dbReference type="AlphaFoldDB" id="A0A937D5H9"/>
<organism evidence="4 5">
    <name type="scientific">Ramlibacter aurantiacus</name>
    <dbReference type="NCBI Taxonomy" id="2801330"/>
    <lineage>
        <taxon>Bacteria</taxon>
        <taxon>Pseudomonadati</taxon>
        <taxon>Pseudomonadota</taxon>
        <taxon>Betaproteobacteria</taxon>
        <taxon>Burkholderiales</taxon>
        <taxon>Comamonadaceae</taxon>
        <taxon>Ramlibacter</taxon>
    </lineage>
</organism>
<dbReference type="InterPro" id="IPR050237">
    <property type="entry name" value="ATP-dep_AMP-bd_enzyme"/>
</dbReference>
<evidence type="ECO:0000256" key="1">
    <source>
        <dbReference type="ARBA" id="ARBA00022598"/>
    </source>
</evidence>
<feature type="domain" description="AMP-dependent synthetase/ligase" evidence="3">
    <location>
        <begin position="23"/>
        <end position="325"/>
    </location>
</feature>